<dbReference type="STRING" id="53406.SAMN05421553_2658"/>
<dbReference type="RefSeq" id="WP_090381760.1">
    <property type="nucleotide sequence ID" value="NZ_FNSC01000001.1"/>
</dbReference>
<name>A0A1H5ANI5_PSEAG</name>
<proteinExistence type="predicted"/>
<keyword evidence="3" id="KW-1185">Reference proteome</keyword>
<evidence type="ECO:0000313" key="2">
    <source>
        <dbReference type="EMBL" id="SED43939.1"/>
    </source>
</evidence>
<evidence type="ECO:0000313" key="3">
    <source>
        <dbReference type="Proteomes" id="UP000242849"/>
    </source>
</evidence>
<evidence type="ECO:0000259" key="1">
    <source>
        <dbReference type="Pfam" id="PF08241"/>
    </source>
</evidence>
<sequence>MTGLASGIFQFRCSLQFLIIFNFIMRNFQRSLFFPTAKRVFGYARALMRLSPGYCNVCDRRVPGFLPYRIGAASLSPILRYLDLVGSDLERFRCPHCGSTDRERHLLAYMQRTGLLELAGKRVLHFAPEKNLRLRIKAAGPVEYVQGDLFPRDAQITRVDITMMQFPDEHFDLLIANHVLEHVPDDITALREIVRVLKPGGHAILQTPYAAKLERSLALPHISSDAARLALYGQEDHVRLYGADIFERIIYAGLLSRVQVHGDLLADMDPHRHGMNPREPFMRWVKP</sequence>
<dbReference type="GO" id="GO:0032259">
    <property type="term" value="P:methylation"/>
    <property type="evidence" value="ECO:0007669"/>
    <property type="project" value="UniProtKB-KW"/>
</dbReference>
<feature type="domain" description="Methyltransferase type 11" evidence="1">
    <location>
        <begin position="154"/>
        <end position="204"/>
    </location>
</feature>
<protein>
    <submittedName>
        <fullName evidence="2">Methyltransferase domain-containing protein</fullName>
    </submittedName>
</protein>
<dbReference type="Pfam" id="PF08241">
    <property type="entry name" value="Methyltransf_11"/>
    <property type="match status" value="1"/>
</dbReference>
<dbReference type="InterPro" id="IPR013216">
    <property type="entry name" value="Methyltransf_11"/>
</dbReference>
<dbReference type="Proteomes" id="UP000242849">
    <property type="component" value="Unassembled WGS sequence"/>
</dbReference>
<accession>A0A1H5ANI5</accession>
<dbReference type="OrthoDB" id="932345at2"/>
<keyword evidence="2" id="KW-0489">Methyltransferase</keyword>
<dbReference type="Gene3D" id="3.40.50.150">
    <property type="entry name" value="Vaccinia Virus protein VP39"/>
    <property type="match status" value="1"/>
</dbReference>
<dbReference type="AlphaFoldDB" id="A0A1H5ANI5"/>
<gene>
    <name evidence="2" type="ORF">SAMN05421553_2658</name>
</gene>
<dbReference type="SUPFAM" id="SSF53335">
    <property type="entry name" value="S-adenosyl-L-methionine-dependent methyltransferases"/>
    <property type="match status" value="1"/>
</dbReference>
<keyword evidence="2" id="KW-0808">Transferase</keyword>
<organism evidence="2 3">
    <name type="scientific">Pseudomonas anguilliseptica</name>
    <dbReference type="NCBI Taxonomy" id="53406"/>
    <lineage>
        <taxon>Bacteria</taxon>
        <taxon>Pseudomonadati</taxon>
        <taxon>Pseudomonadota</taxon>
        <taxon>Gammaproteobacteria</taxon>
        <taxon>Pseudomonadales</taxon>
        <taxon>Pseudomonadaceae</taxon>
        <taxon>Pseudomonas</taxon>
    </lineage>
</organism>
<dbReference type="GO" id="GO:0008757">
    <property type="term" value="F:S-adenosylmethionine-dependent methyltransferase activity"/>
    <property type="evidence" value="ECO:0007669"/>
    <property type="project" value="InterPro"/>
</dbReference>
<dbReference type="EMBL" id="FNSC01000001">
    <property type="protein sequence ID" value="SED43939.1"/>
    <property type="molecule type" value="Genomic_DNA"/>
</dbReference>
<dbReference type="InterPro" id="IPR029063">
    <property type="entry name" value="SAM-dependent_MTases_sf"/>
</dbReference>
<reference evidence="3" key="1">
    <citation type="submission" date="2016-10" db="EMBL/GenBank/DDBJ databases">
        <authorList>
            <person name="Varghese N."/>
            <person name="Submissions S."/>
        </authorList>
    </citation>
    <scope>NUCLEOTIDE SEQUENCE [LARGE SCALE GENOMIC DNA]</scope>
    <source>
        <strain evidence="3">DSM 12111</strain>
    </source>
</reference>
<dbReference type="CDD" id="cd02440">
    <property type="entry name" value="AdoMet_MTases"/>
    <property type="match status" value="1"/>
</dbReference>